<accession>A0A9X8R1S3</accession>
<evidence type="ECO:0000313" key="1">
    <source>
        <dbReference type="EMBL" id="SIQ05926.1"/>
    </source>
</evidence>
<protein>
    <submittedName>
        <fullName evidence="1">Predicted O-methyltransferase YrrM</fullName>
    </submittedName>
</protein>
<gene>
    <name evidence="1" type="ORF">SAMN05421802_10572</name>
</gene>
<proteinExistence type="predicted"/>
<reference evidence="1 2" key="1">
    <citation type="submission" date="2017-01" db="EMBL/GenBank/DDBJ databases">
        <authorList>
            <person name="Varghese N."/>
            <person name="Submissions S."/>
        </authorList>
    </citation>
    <scope>NUCLEOTIDE SEQUENCE [LARGE SCALE GENOMIC DNA]</scope>
    <source>
        <strain evidence="1 2">DSM 44280</strain>
    </source>
</reference>
<organism evidence="1 2">
    <name type="scientific">Corynebacterium afermentans</name>
    <dbReference type="NCBI Taxonomy" id="38286"/>
    <lineage>
        <taxon>Bacteria</taxon>
        <taxon>Bacillati</taxon>
        <taxon>Actinomycetota</taxon>
        <taxon>Actinomycetes</taxon>
        <taxon>Mycobacteriales</taxon>
        <taxon>Corynebacteriaceae</taxon>
        <taxon>Corynebacterium</taxon>
    </lineage>
</organism>
<dbReference type="SUPFAM" id="SSF53335">
    <property type="entry name" value="S-adenosyl-L-methionine-dependent methyltransferases"/>
    <property type="match status" value="1"/>
</dbReference>
<comment type="caution">
    <text evidence="1">The sequence shown here is derived from an EMBL/GenBank/DDBJ whole genome shotgun (WGS) entry which is preliminary data.</text>
</comment>
<dbReference type="Gene3D" id="3.40.50.150">
    <property type="entry name" value="Vaccinia Virus protein VP39"/>
    <property type="match status" value="1"/>
</dbReference>
<evidence type="ECO:0000313" key="2">
    <source>
        <dbReference type="Proteomes" id="UP000185547"/>
    </source>
</evidence>
<name>A0A9X8R1S3_9CORY</name>
<sequence>MRPAMIAGVSETAFTQLSTYIDSRRDHLPEAVGEALARAREDAGENGVPVPSQIVGDLLSVLAAGNEAAQGAVAVTPAAGVAGLHILAGLPKKATLTCIEPEAALQAGAKEAFRAAGFAPSRVRFLTSRPLDVMGRLATGAYQLIYADVSAVELRPLIDAAWPLLAPGGTLVIAGSLLDGTVADPTRRDRETEAAREADAFVDTLALEEAAIARLPLDNGLTLLTKRR</sequence>
<dbReference type="Proteomes" id="UP000185547">
    <property type="component" value="Unassembled WGS sequence"/>
</dbReference>
<dbReference type="AlphaFoldDB" id="A0A9X8R1S3"/>
<keyword evidence="2" id="KW-1185">Reference proteome</keyword>
<dbReference type="EMBL" id="FTMH01000005">
    <property type="protein sequence ID" value="SIQ05926.1"/>
    <property type="molecule type" value="Genomic_DNA"/>
</dbReference>
<dbReference type="InterPro" id="IPR029063">
    <property type="entry name" value="SAM-dependent_MTases_sf"/>
</dbReference>